<dbReference type="CDD" id="cd00331">
    <property type="entry name" value="IGPS"/>
    <property type="match status" value="1"/>
</dbReference>
<keyword evidence="3 8" id="KW-0028">Amino-acid biosynthesis</keyword>
<dbReference type="InterPro" id="IPR013785">
    <property type="entry name" value="Aldolase_TIM"/>
</dbReference>
<dbReference type="PANTHER" id="PTHR22854">
    <property type="entry name" value="TRYPTOPHAN BIOSYNTHESIS PROTEIN"/>
    <property type="match status" value="1"/>
</dbReference>
<gene>
    <name evidence="8 10" type="primary">trpC</name>
    <name evidence="10" type="ORF">NE630_00560</name>
</gene>
<evidence type="ECO:0000256" key="8">
    <source>
        <dbReference type="HAMAP-Rule" id="MF_00134"/>
    </source>
</evidence>
<dbReference type="InterPro" id="IPR045186">
    <property type="entry name" value="Indole-3-glycerol_P_synth"/>
</dbReference>
<name>A0AAW5K4V1_9BACT</name>
<keyword evidence="4 8" id="KW-0210">Decarboxylase</keyword>
<sequence length="263" mass="29045">MNILAEIAARTKLRAAEDKKRLPLAEVRRLAESAAKGAASFAFERALRGEDISFICEVKRASPSKGLIARDFPYLDIARDYQAAGAAAVSCLTEPYWFKGEDRCLREISAALSIPVLRKDFTVDEYMVYAARALGASAVLLIVSILDDARLLSYRQLADELGLSSLVEAHDETEVERAIKAGARVVGVNNRDLRTFQVDMEVSRRLRPLVPSEVVFVSESGVNGAEDIQKLRRYGVDAVLIGETLMRAADRRAMLDELRDGAR</sequence>
<dbReference type="RefSeq" id="WP_256181127.1">
    <property type="nucleotide sequence ID" value="NZ_DBEWVB010000127.1"/>
</dbReference>
<evidence type="ECO:0000256" key="4">
    <source>
        <dbReference type="ARBA" id="ARBA00022793"/>
    </source>
</evidence>
<evidence type="ECO:0000256" key="5">
    <source>
        <dbReference type="ARBA" id="ARBA00022822"/>
    </source>
</evidence>
<dbReference type="HAMAP" id="MF_00134_B">
    <property type="entry name" value="IGPS_B"/>
    <property type="match status" value="1"/>
</dbReference>
<evidence type="ECO:0000313" key="10">
    <source>
        <dbReference type="EMBL" id="MCQ4812908.1"/>
    </source>
</evidence>
<dbReference type="EMBL" id="JANFYT010000001">
    <property type="protein sequence ID" value="MCQ4812908.1"/>
    <property type="molecule type" value="Genomic_DNA"/>
</dbReference>
<evidence type="ECO:0000256" key="6">
    <source>
        <dbReference type="ARBA" id="ARBA00023141"/>
    </source>
</evidence>
<keyword evidence="11" id="KW-1185">Reference proteome</keyword>
<dbReference type="PANTHER" id="PTHR22854:SF2">
    <property type="entry name" value="INDOLE-3-GLYCEROL-PHOSPHATE SYNTHASE"/>
    <property type="match status" value="1"/>
</dbReference>
<reference evidence="10 11" key="1">
    <citation type="submission" date="2022-06" db="EMBL/GenBank/DDBJ databases">
        <title>Isolation of gut microbiota from human fecal samples.</title>
        <authorList>
            <person name="Pamer E.G."/>
            <person name="Barat B."/>
            <person name="Waligurski E."/>
            <person name="Medina S."/>
            <person name="Paddock L."/>
            <person name="Mostad J."/>
        </authorList>
    </citation>
    <scope>NUCLEOTIDE SEQUENCE [LARGE SCALE GENOMIC DNA]</scope>
    <source>
        <strain evidence="10 11">DFI.9.90</strain>
    </source>
</reference>
<evidence type="ECO:0000256" key="3">
    <source>
        <dbReference type="ARBA" id="ARBA00022605"/>
    </source>
</evidence>
<dbReference type="GO" id="GO:0004425">
    <property type="term" value="F:indole-3-glycerol-phosphate synthase activity"/>
    <property type="evidence" value="ECO:0007669"/>
    <property type="project" value="UniProtKB-UniRule"/>
</dbReference>
<proteinExistence type="inferred from homology"/>
<comment type="similarity">
    <text evidence="8">Belongs to the TrpC family.</text>
</comment>
<accession>A0AAW5K4V1</accession>
<comment type="caution">
    <text evidence="10">The sequence shown here is derived from an EMBL/GenBank/DDBJ whole genome shotgun (WGS) entry which is preliminary data.</text>
</comment>
<keyword evidence="6 8" id="KW-0057">Aromatic amino acid biosynthesis</keyword>
<organism evidence="10 11">
    <name type="scientific">Cloacibacillus evryensis</name>
    <dbReference type="NCBI Taxonomy" id="508460"/>
    <lineage>
        <taxon>Bacteria</taxon>
        <taxon>Thermotogati</taxon>
        <taxon>Synergistota</taxon>
        <taxon>Synergistia</taxon>
        <taxon>Synergistales</taxon>
        <taxon>Synergistaceae</taxon>
        <taxon>Cloacibacillus</taxon>
    </lineage>
</organism>
<comment type="pathway">
    <text evidence="2 8">Amino-acid biosynthesis; L-tryptophan biosynthesis; L-tryptophan from chorismate: step 4/5.</text>
</comment>
<evidence type="ECO:0000256" key="2">
    <source>
        <dbReference type="ARBA" id="ARBA00004696"/>
    </source>
</evidence>
<comment type="catalytic activity">
    <reaction evidence="1 8">
        <text>1-(2-carboxyphenylamino)-1-deoxy-D-ribulose 5-phosphate + H(+) = (1S,2R)-1-C-(indol-3-yl)glycerol 3-phosphate + CO2 + H2O</text>
        <dbReference type="Rhea" id="RHEA:23476"/>
        <dbReference type="ChEBI" id="CHEBI:15377"/>
        <dbReference type="ChEBI" id="CHEBI:15378"/>
        <dbReference type="ChEBI" id="CHEBI:16526"/>
        <dbReference type="ChEBI" id="CHEBI:58613"/>
        <dbReference type="ChEBI" id="CHEBI:58866"/>
        <dbReference type="EC" id="4.1.1.48"/>
    </reaction>
</comment>
<dbReference type="FunFam" id="3.20.20.70:FF:000024">
    <property type="entry name" value="Indole-3-glycerol phosphate synthase"/>
    <property type="match status" value="1"/>
</dbReference>
<dbReference type="EC" id="4.1.1.48" evidence="8"/>
<dbReference type="GO" id="GO:0000162">
    <property type="term" value="P:L-tryptophan biosynthetic process"/>
    <property type="evidence" value="ECO:0007669"/>
    <property type="project" value="UniProtKB-UniRule"/>
</dbReference>
<dbReference type="Pfam" id="PF00218">
    <property type="entry name" value="IGPS"/>
    <property type="match status" value="1"/>
</dbReference>
<dbReference type="NCBIfam" id="NF001377">
    <property type="entry name" value="PRK00278.2-4"/>
    <property type="match status" value="1"/>
</dbReference>
<dbReference type="GO" id="GO:0004640">
    <property type="term" value="F:phosphoribosylanthranilate isomerase activity"/>
    <property type="evidence" value="ECO:0007669"/>
    <property type="project" value="TreeGrafter"/>
</dbReference>
<protein>
    <recommendedName>
        <fullName evidence="8">Indole-3-glycerol phosphate synthase</fullName>
        <shortName evidence="8">IGPS</shortName>
        <ecNumber evidence="8">4.1.1.48</ecNumber>
    </recommendedName>
</protein>
<dbReference type="InterPro" id="IPR011060">
    <property type="entry name" value="RibuloseP-bd_barrel"/>
</dbReference>
<dbReference type="InterPro" id="IPR013798">
    <property type="entry name" value="Indole-3-glycerol_P_synth_dom"/>
</dbReference>
<dbReference type="Gene3D" id="3.20.20.70">
    <property type="entry name" value="Aldolase class I"/>
    <property type="match status" value="1"/>
</dbReference>
<evidence type="ECO:0000256" key="7">
    <source>
        <dbReference type="ARBA" id="ARBA00023239"/>
    </source>
</evidence>
<dbReference type="AlphaFoldDB" id="A0AAW5K4V1"/>
<evidence type="ECO:0000259" key="9">
    <source>
        <dbReference type="Pfam" id="PF00218"/>
    </source>
</evidence>
<dbReference type="SUPFAM" id="SSF51366">
    <property type="entry name" value="Ribulose-phoshate binding barrel"/>
    <property type="match status" value="1"/>
</dbReference>
<evidence type="ECO:0000313" key="11">
    <source>
        <dbReference type="Proteomes" id="UP001205919"/>
    </source>
</evidence>
<evidence type="ECO:0000256" key="1">
    <source>
        <dbReference type="ARBA" id="ARBA00001633"/>
    </source>
</evidence>
<feature type="domain" description="Indole-3-glycerol phosphate synthase" evidence="9">
    <location>
        <begin position="4"/>
        <end position="258"/>
    </location>
</feature>
<keyword evidence="5 8" id="KW-0822">Tryptophan biosynthesis</keyword>
<dbReference type="InterPro" id="IPR001468">
    <property type="entry name" value="Indole-3-GlycerolPSynthase_CS"/>
</dbReference>
<dbReference type="PROSITE" id="PS00614">
    <property type="entry name" value="IGPS"/>
    <property type="match status" value="1"/>
</dbReference>
<keyword evidence="7 8" id="KW-0456">Lyase</keyword>
<dbReference type="Proteomes" id="UP001205919">
    <property type="component" value="Unassembled WGS sequence"/>
</dbReference>